<evidence type="ECO:0000313" key="12">
    <source>
        <dbReference type="Proteomes" id="UP000807785"/>
    </source>
</evidence>
<dbReference type="EMBL" id="JADJEV010000001">
    <property type="protein sequence ID" value="MBK6972006.1"/>
    <property type="molecule type" value="Genomic_DNA"/>
</dbReference>
<dbReference type="GO" id="GO:0016491">
    <property type="term" value="F:oxidoreductase activity"/>
    <property type="evidence" value="ECO:0007669"/>
    <property type="project" value="InterPro"/>
</dbReference>
<dbReference type="PANTHER" id="PTHR35891:SF3">
    <property type="entry name" value="THIOL:DISULFIDE INTERCHANGE PROTEIN DSBL"/>
    <property type="match status" value="1"/>
</dbReference>
<feature type="signal peptide" evidence="9">
    <location>
        <begin position="1"/>
        <end position="27"/>
    </location>
</feature>
<feature type="disulfide bond" description="Redox-active" evidence="8">
    <location>
        <begin position="60"/>
        <end position="63"/>
    </location>
</feature>
<gene>
    <name evidence="11" type="ORF">IPH26_03220</name>
</gene>
<feature type="domain" description="Thioredoxin" evidence="10">
    <location>
        <begin position="15"/>
        <end position="208"/>
    </location>
</feature>
<keyword evidence="3 9" id="KW-0732">Signal</keyword>
<evidence type="ECO:0000256" key="5">
    <source>
        <dbReference type="ARBA" id="ARBA00023157"/>
    </source>
</evidence>
<sequence>MHKLGSIAAAALIACFVQFLAPLPAAAQAVAGKDYVLVNPAQPTESKGKVEVIEFFSYGCSHCNEFEPLLEKWTKAQGKDVEVRRVPITFGRDVWTPLARMYYSLEALGELDRMHAVVFDAIHNQRVPLNVEATQFEWIASKGIDAKKYQDIYKSFTVQSKVARAQQVAAAYKITGVPTMAVGGRFMTSGSLTGSHEAMLRTIDQLIVTARADIATK</sequence>
<dbReference type="InterPro" id="IPR001853">
    <property type="entry name" value="DSBA-like_thioredoxin_dom"/>
</dbReference>
<protein>
    <recommendedName>
        <fullName evidence="7">Thiol:disulfide interchange protein</fullName>
    </recommendedName>
</protein>
<dbReference type="InterPro" id="IPR036249">
    <property type="entry name" value="Thioredoxin-like_sf"/>
</dbReference>
<evidence type="ECO:0000259" key="10">
    <source>
        <dbReference type="PROSITE" id="PS51352"/>
    </source>
</evidence>
<feature type="chain" id="PRO_5038876754" description="Thiol:disulfide interchange protein" evidence="9">
    <location>
        <begin position="28"/>
        <end position="217"/>
    </location>
</feature>
<comment type="caution">
    <text evidence="11">The sequence shown here is derived from an EMBL/GenBank/DDBJ whole genome shotgun (WGS) entry which is preliminary data.</text>
</comment>
<dbReference type="InterPro" id="IPR050824">
    <property type="entry name" value="Thiol_disulfide_DsbA"/>
</dbReference>
<evidence type="ECO:0000256" key="4">
    <source>
        <dbReference type="ARBA" id="ARBA00022764"/>
    </source>
</evidence>
<dbReference type="PROSITE" id="PS51352">
    <property type="entry name" value="THIOREDOXIN_2"/>
    <property type="match status" value="1"/>
</dbReference>
<dbReference type="InterPro" id="IPR013766">
    <property type="entry name" value="Thioredoxin_domain"/>
</dbReference>
<dbReference type="Pfam" id="PF01323">
    <property type="entry name" value="DSBA"/>
    <property type="match status" value="1"/>
</dbReference>
<dbReference type="PROSITE" id="PS51257">
    <property type="entry name" value="PROKAR_LIPOPROTEIN"/>
    <property type="match status" value="1"/>
</dbReference>
<dbReference type="Proteomes" id="UP000807785">
    <property type="component" value="Unassembled WGS sequence"/>
</dbReference>
<reference evidence="11" key="1">
    <citation type="submission" date="2020-10" db="EMBL/GenBank/DDBJ databases">
        <title>Connecting structure to function with the recovery of over 1000 high-quality activated sludge metagenome-assembled genomes encoding full-length rRNA genes using long-read sequencing.</title>
        <authorList>
            <person name="Singleton C.M."/>
            <person name="Petriglieri F."/>
            <person name="Kristensen J.M."/>
            <person name="Kirkegaard R.H."/>
            <person name="Michaelsen T.Y."/>
            <person name="Andersen M.H."/>
            <person name="Karst S.M."/>
            <person name="Dueholm M.S."/>
            <person name="Nielsen P.H."/>
            <person name="Albertsen M."/>
        </authorList>
    </citation>
    <scope>NUCLEOTIDE SEQUENCE</scope>
    <source>
        <strain evidence="11">Bjer_18-Q3-R1-45_BAT3C.347</strain>
    </source>
</reference>
<evidence type="ECO:0000256" key="6">
    <source>
        <dbReference type="ARBA" id="ARBA00023284"/>
    </source>
</evidence>
<dbReference type="InterPro" id="IPR023205">
    <property type="entry name" value="DsbA/DsbL"/>
</dbReference>
<evidence type="ECO:0000256" key="7">
    <source>
        <dbReference type="PIRNR" id="PIRNR001488"/>
    </source>
</evidence>
<evidence type="ECO:0000256" key="1">
    <source>
        <dbReference type="ARBA" id="ARBA00004418"/>
    </source>
</evidence>
<name>A0A9D7E186_9PROT</name>
<dbReference type="GO" id="GO:0042597">
    <property type="term" value="C:periplasmic space"/>
    <property type="evidence" value="ECO:0007669"/>
    <property type="project" value="UniProtKB-SubCell"/>
</dbReference>
<dbReference type="SUPFAM" id="SSF52833">
    <property type="entry name" value="Thioredoxin-like"/>
    <property type="match status" value="1"/>
</dbReference>
<accession>A0A9D7E186</accession>
<dbReference type="CDD" id="cd03019">
    <property type="entry name" value="DsbA_DsbA"/>
    <property type="match status" value="1"/>
</dbReference>
<keyword evidence="5 7" id="KW-1015">Disulfide bond</keyword>
<dbReference type="Gene3D" id="3.40.30.10">
    <property type="entry name" value="Glutaredoxin"/>
    <property type="match status" value="1"/>
</dbReference>
<dbReference type="AlphaFoldDB" id="A0A9D7E186"/>
<comment type="similarity">
    <text evidence="2">Belongs to the thioredoxin family. DsbA subfamily.</text>
</comment>
<dbReference type="PIRSF" id="PIRSF001488">
    <property type="entry name" value="Tdi_protein"/>
    <property type="match status" value="1"/>
</dbReference>
<keyword evidence="6" id="KW-0676">Redox-active center</keyword>
<evidence type="ECO:0000256" key="2">
    <source>
        <dbReference type="ARBA" id="ARBA00005791"/>
    </source>
</evidence>
<evidence type="ECO:0000256" key="3">
    <source>
        <dbReference type="ARBA" id="ARBA00022729"/>
    </source>
</evidence>
<dbReference type="PANTHER" id="PTHR35891">
    <property type="entry name" value="THIOL:DISULFIDE INTERCHANGE PROTEIN DSBA"/>
    <property type="match status" value="1"/>
</dbReference>
<comment type="subcellular location">
    <subcellularLocation>
        <location evidence="1 7">Periplasm</location>
    </subcellularLocation>
</comment>
<keyword evidence="4 7" id="KW-0574">Periplasm</keyword>
<organism evidence="11 12">
    <name type="scientific">Candidatus Methylophosphatis roskildensis</name>
    <dbReference type="NCBI Taxonomy" id="2899263"/>
    <lineage>
        <taxon>Bacteria</taxon>
        <taxon>Pseudomonadati</taxon>
        <taxon>Pseudomonadota</taxon>
        <taxon>Betaproteobacteria</taxon>
        <taxon>Nitrosomonadales</taxon>
        <taxon>Sterolibacteriaceae</taxon>
        <taxon>Candidatus Methylophosphatis</taxon>
    </lineage>
</organism>
<evidence type="ECO:0000313" key="11">
    <source>
        <dbReference type="EMBL" id="MBK6972006.1"/>
    </source>
</evidence>
<proteinExistence type="inferred from homology"/>
<evidence type="ECO:0000256" key="8">
    <source>
        <dbReference type="PIRSR" id="PIRSR001488-1"/>
    </source>
</evidence>
<evidence type="ECO:0000256" key="9">
    <source>
        <dbReference type="SAM" id="SignalP"/>
    </source>
</evidence>